<sequence>MASSRLSATTLAKKPVTPHEQYSSSVGVLGCKINTNRVAYWPDSVGCDDICIRVATERREVYLLKVDASGGAYDISYDAWNFLVTGKSATESPAMGGGVFMTYEVVDPTYCVPLRQDGKLPLAAANSMNYLANCLQSPNSWVATHYVLYNIVDSTCKYGVDEICYLDLTISNQAQCPSGLGVLTPVGLDVKNIIYGTGKEEKAP</sequence>
<dbReference type="PANTHER" id="PTHR38850:SF2">
    <property type="entry name" value="CERATO-PLATANIN"/>
    <property type="match status" value="1"/>
</dbReference>
<dbReference type="AlphaFoldDB" id="A0A3L6MTP5"/>
<comment type="caution">
    <text evidence="1">The sequence shown here is derived from an EMBL/GenBank/DDBJ whole genome shotgun (WGS) entry which is preliminary data.</text>
</comment>
<evidence type="ECO:0000313" key="2">
    <source>
        <dbReference type="Proteomes" id="UP000270866"/>
    </source>
</evidence>
<protein>
    <recommendedName>
        <fullName evidence="3">Cerato-platanin</fullName>
    </recommendedName>
</protein>
<gene>
    <name evidence="1" type="ORF">BFJ65_g16874</name>
</gene>
<evidence type="ECO:0000313" key="1">
    <source>
        <dbReference type="EMBL" id="RKK08214.1"/>
    </source>
</evidence>
<organism evidence="1 2">
    <name type="scientific">Fusarium oxysporum f. sp. cepae</name>
    <dbReference type="NCBI Taxonomy" id="396571"/>
    <lineage>
        <taxon>Eukaryota</taxon>
        <taxon>Fungi</taxon>
        <taxon>Dikarya</taxon>
        <taxon>Ascomycota</taxon>
        <taxon>Pezizomycotina</taxon>
        <taxon>Sordariomycetes</taxon>
        <taxon>Hypocreomycetidae</taxon>
        <taxon>Hypocreales</taxon>
        <taxon>Nectriaceae</taxon>
        <taxon>Fusarium</taxon>
        <taxon>Fusarium oxysporum species complex</taxon>
    </lineage>
</organism>
<proteinExistence type="predicted"/>
<dbReference type="PROSITE" id="PS51257">
    <property type="entry name" value="PROKAR_LIPOPROTEIN"/>
    <property type="match status" value="1"/>
</dbReference>
<accession>A0A3L6MTP5</accession>
<dbReference type="PANTHER" id="PTHR38850">
    <property type="entry name" value="CERATO-PLATANIN"/>
    <property type="match status" value="1"/>
</dbReference>
<dbReference type="EMBL" id="MRCU01000014">
    <property type="protein sequence ID" value="RKK08214.1"/>
    <property type="molecule type" value="Genomic_DNA"/>
</dbReference>
<evidence type="ECO:0008006" key="3">
    <source>
        <dbReference type="Google" id="ProtNLM"/>
    </source>
</evidence>
<reference evidence="1 2" key="1">
    <citation type="journal article" date="2018" name="Sci. Rep.">
        <title>Characterisation of pathogen-specific regions and novel effector candidates in Fusarium oxysporum f. sp. cepae.</title>
        <authorList>
            <person name="Armitage A.D."/>
            <person name="Taylor A."/>
            <person name="Sobczyk M.K."/>
            <person name="Baxter L."/>
            <person name="Greenfield B.P."/>
            <person name="Bates H.J."/>
            <person name="Wilson F."/>
            <person name="Jackson A.C."/>
            <person name="Ott S."/>
            <person name="Harrison R.J."/>
            <person name="Clarkson J.P."/>
        </authorList>
    </citation>
    <scope>NUCLEOTIDE SEQUENCE [LARGE SCALE GENOMIC DNA]</scope>
    <source>
        <strain evidence="1 2">FoC_Fus2</strain>
    </source>
</reference>
<name>A0A3L6MTP5_FUSOX</name>
<dbReference type="Proteomes" id="UP000270866">
    <property type="component" value="Unassembled WGS sequence"/>
</dbReference>